<proteinExistence type="predicted"/>
<keyword evidence="6" id="KW-1185">Reference proteome</keyword>
<dbReference type="Pfam" id="PF12625">
    <property type="entry name" value="Arabinose_bd"/>
    <property type="match status" value="1"/>
</dbReference>
<feature type="domain" description="HTH araC/xylS-type" evidence="4">
    <location>
        <begin position="242"/>
        <end position="340"/>
    </location>
</feature>
<dbReference type="InterPro" id="IPR032687">
    <property type="entry name" value="AraC-type_N"/>
</dbReference>
<dbReference type="EMBL" id="JABWMH010000003">
    <property type="protein sequence ID" value="NVD28215.1"/>
    <property type="molecule type" value="Genomic_DNA"/>
</dbReference>
<dbReference type="InterPro" id="IPR009057">
    <property type="entry name" value="Homeodomain-like_sf"/>
</dbReference>
<keyword evidence="1" id="KW-0805">Transcription regulation</keyword>
<dbReference type="Gene3D" id="1.10.10.60">
    <property type="entry name" value="Homeodomain-like"/>
    <property type="match status" value="1"/>
</dbReference>
<dbReference type="RefSeq" id="WP_176279741.1">
    <property type="nucleotide sequence ID" value="NZ_JABWMH010000003.1"/>
</dbReference>
<evidence type="ECO:0000256" key="1">
    <source>
        <dbReference type="ARBA" id="ARBA00023015"/>
    </source>
</evidence>
<dbReference type="PROSITE" id="PS01124">
    <property type="entry name" value="HTH_ARAC_FAMILY_2"/>
    <property type="match status" value="1"/>
</dbReference>
<evidence type="ECO:0000313" key="6">
    <source>
        <dbReference type="Proteomes" id="UP000652427"/>
    </source>
</evidence>
<sequence>MAYPISTSLTISAQFLYRAYLSCHALQARKPQLLDALQCSEPELRDPGFQLGDDAIASLCAATRDELNRTDIHSAIGKNMVPRCFSDLGFAAHFQPSFGEALLQLVEEQGLGGEKPTVKLLSLSSDDRLVWNHDRPVSPDLIHIVFSLIYHSGEVLSDGRFRTVKAVHFAHPRPDGFRCLPERNLRDDPVPCYFNRPSNYLEYHPMAMARPMPQHNPEIISATGRQRAIFARGRFERENIAKLTYEYLLHLLDKSGLSLDAAAMTFGMAERTLRRKLVAEGLSYRQLLEQVRRDTCNLYFLEGTRNLSEIAAKLGYSELSAFTRAYTSWYGHPPSQDACASTALAA</sequence>
<dbReference type="SMART" id="SM00342">
    <property type="entry name" value="HTH_ARAC"/>
    <property type="match status" value="1"/>
</dbReference>
<evidence type="ECO:0000259" key="4">
    <source>
        <dbReference type="PROSITE" id="PS01124"/>
    </source>
</evidence>
<reference evidence="5 6" key="1">
    <citation type="submission" date="2020-06" db="EMBL/GenBank/DDBJ databases">
        <authorList>
            <person name="Kim S.-J."/>
            <person name="Park S.-J."/>
        </authorList>
    </citation>
    <scope>NUCLEOTIDE SEQUENCE [LARGE SCALE GENOMIC DNA]</scope>
    <source>
        <strain evidence="5 6">SW-151</strain>
    </source>
</reference>
<accession>A0ABX2N3C9</accession>
<dbReference type="InterPro" id="IPR018060">
    <property type="entry name" value="HTH_AraC"/>
</dbReference>
<keyword evidence="3" id="KW-0804">Transcription</keyword>
<comment type="caution">
    <text evidence="5">The sequence shown here is derived from an EMBL/GenBank/DDBJ whole genome shotgun (WGS) entry which is preliminary data.</text>
</comment>
<dbReference type="PANTHER" id="PTHR47894:SF1">
    <property type="entry name" value="HTH-TYPE TRANSCRIPTIONAL REGULATOR VQSM"/>
    <property type="match status" value="1"/>
</dbReference>
<dbReference type="SUPFAM" id="SSF46689">
    <property type="entry name" value="Homeodomain-like"/>
    <property type="match status" value="1"/>
</dbReference>
<evidence type="ECO:0000256" key="3">
    <source>
        <dbReference type="ARBA" id="ARBA00023163"/>
    </source>
</evidence>
<keyword evidence="2" id="KW-0238">DNA-binding</keyword>
<organism evidence="5 6">
    <name type="scientific">Parasphingorhabdus flavimaris</name>
    <dbReference type="NCBI Taxonomy" id="266812"/>
    <lineage>
        <taxon>Bacteria</taxon>
        <taxon>Pseudomonadati</taxon>
        <taxon>Pseudomonadota</taxon>
        <taxon>Alphaproteobacteria</taxon>
        <taxon>Sphingomonadales</taxon>
        <taxon>Sphingomonadaceae</taxon>
        <taxon>Parasphingorhabdus</taxon>
    </lineage>
</organism>
<dbReference type="PANTHER" id="PTHR47894">
    <property type="entry name" value="HTH-TYPE TRANSCRIPTIONAL REGULATOR GADX"/>
    <property type="match status" value="1"/>
</dbReference>
<gene>
    <name evidence="5" type="ORF">HUO14_09895</name>
</gene>
<dbReference type="Pfam" id="PF12833">
    <property type="entry name" value="HTH_18"/>
    <property type="match status" value="1"/>
</dbReference>
<dbReference type="Proteomes" id="UP000652427">
    <property type="component" value="Unassembled WGS sequence"/>
</dbReference>
<evidence type="ECO:0000256" key="2">
    <source>
        <dbReference type="ARBA" id="ARBA00023125"/>
    </source>
</evidence>
<evidence type="ECO:0000313" key="5">
    <source>
        <dbReference type="EMBL" id="NVD28215.1"/>
    </source>
</evidence>
<protein>
    <submittedName>
        <fullName evidence="5">Helix-turn-helix domain-containing protein</fullName>
    </submittedName>
</protein>
<name>A0ABX2N3C9_9SPHN</name>